<gene>
    <name evidence="1" type="ORF">KNW02_14220</name>
</gene>
<keyword evidence="2" id="KW-1185">Reference proteome</keyword>
<evidence type="ECO:0000313" key="1">
    <source>
        <dbReference type="EMBL" id="MBU3031275.1"/>
    </source>
</evidence>
<sequence>MSRPIPPTCKTRNWRSYTEALKRRGSLTIWFDPEMMWEAKPTGKRGRQPAY</sequence>
<accession>A0ABS6AL12</accession>
<protein>
    <submittedName>
        <fullName evidence="1">Transposase</fullName>
    </submittedName>
</protein>
<name>A0ABS6AL12_9RHOB</name>
<dbReference type="EMBL" id="JAHKNG010000027">
    <property type="protein sequence ID" value="MBU3031275.1"/>
    <property type="molecule type" value="Genomic_DNA"/>
</dbReference>
<comment type="caution">
    <text evidence="1">The sequence shown here is derived from an EMBL/GenBank/DDBJ whole genome shotgun (WGS) entry which is preliminary data.</text>
</comment>
<organism evidence="1 2">
    <name type="scientific">Paracoccus marinaquae</name>
    <dbReference type="NCBI Taxonomy" id="2841926"/>
    <lineage>
        <taxon>Bacteria</taxon>
        <taxon>Pseudomonadati</taxon>
        <taxon>Pseudomonadota</taxon>
        <taxon>Alphaproteobacteria</taxon>
        <taxon>Rhodobacterales</taxon>
        <taxon>Paracoccaceae</taxon>
        <taxon>Paracoccus</taxon>
    </lineage>
</organism>
<feature type="non-terminal residue" evidence="1">
    <location>
        <position position="51"/>
    </location>
</feature>
<reference evidence="1" key="1">
    <citation type="submission" date="2021-06" db="EMBL/GenBank/DDBJ databases">
        <title>Paracoccus bacterium XHP0099 sp. nov., isolated from the surface waters of the Yellow Sea.</title>
        <authorList>
            <person name="Xue H."/>
            <person name="Zhang D."/>
        </authorList>
    </citation>
    <scope>NUCLEOTIDE SEQUENCE</scope>
    <source>
        <strain evidence="1">XHP0099</strain>
    </source>
</reference>
<evidence type="ECO:0000313" key="2">
    <source>
        <dbReference type="Proteomes" id="UP001166191"/>
    </source>
</evidence>
<dbReference type="Proteomes" id="UP001166191">
    <property type="component" value="Unassembled WGS sequence"/>
</dbReference>
<proteinExistence type="predicted"/>